<dbReference type="EMBL" id="CACRSJ010000110">
    <property type="protein sequence ID" value="VYS68272.1"/>
    <property type="molecule type" value="Genomic_DNA"/>
</dbReference>
<organism evidence="1 2">
    <name type="scientific">Arabidopsis thaliana</name>
    <name type="common">Mouse-ear cress</name>
    <dbReference type="NCBI Taxonomy" id="3702"/>
    <lineage>
        <taxon>Eukaryota</taxon>
        <taxon>Viridiplantae</taxon>
        <taxon>Streptophyta</taxon>
        <taxon>Embryophyta</taxon>
        <taxon>Tracheophyta</taxon>
        <taxon>Spermatophyta</taxon>
        <taxon>Magnoliopsida</taxon>
        <taxon>eudicotyledons</taxon>
        <taxon>Gunneridae</taxon>
        <taxon>Pentapetalae</taxon>
        <taxon>rosids</taxon>
        <taxon>malvids</taxon>
        <taxon>Brassicales</taxon>
        <taxon>Brassicaceae</taxon>
        <taxon>Camelineae</taxon>
        <taxon>Arabidopsis</taxon>
    </lineage>
</organism>
<sequence length="61" mass="7208">MKQREAPSRGDFERELQVPTGRVSYHVKFLTEVKPFQNLQFMTQDYMPLFWGYLVKLGLVG</sequence>
<dbReference type="AlphaFoldDB" id="A0A654G528"/>
<gene>
    <name evidence="1" type="ORF">AN1_LOCUS23666</name>
</gene>
<accession>A0A654G528</accession>
<proteinExistence type="predicted"/>
<protein>
    <submittedName>
        <fullName evidence="1">Uncharacterized protein</fullName>
    </submittedName>
</protein>
<name>A0A654G528_ARATH</name>
<evidence type="ECO:0000313" key="1">
    <source>
        <dbReference type="EMBL" id="VYS68272.1"/>
    </source>
</evidence>
<reference evidence="1 2" key="1">
    <citation type="submission" date="2019-11" db="EMBL/GenBank/DDBJ databases">
        <authorList>
            <person name="Jiao W.-B."/>
            <person name="Schneeberger K."/>
        </authorList>
    </citation>
    <scope>NUCLEOTIDE SEQUENCE [LARGE SCALE GENOMIC DNA]</scope>
    <source>
        <strain evidence="2">cv. An-1</strain>
    </source>
</reference>
<dbReference type="Proteomes" id="UP000426265">
    <property type="component" value="Unassembled WGS sequence"/>
</dbReference>
<evidence type="ECO:0000313" key="2">
    <source>
        <dbReference type="Proteomes" id="UP000426265"/>
    </source>
</evidence>